<keyword evidence="1" id="KW-0812">Transmembrane</keyword>
<sequence length="227" mass="23655">MSMHGVLFRIYRPIIIPFAVILVTVDLSITALIVGGNGEIGFSMWLVLAGSAAKYWLLVVGIMLVVMQLRVFVANGRTRREFLAGAGVFGLIASVTFAAIVVLGHGLEGVVLEAVGGRGDGYPVLSVGGMLGEFGQVFPETIAYMISGALVAAGFYRWRPWIGVVVMVGGAIPALVADGLLGIDEFGVMVARLPYPAALALSLAATALAGLAFHRVISGVAIRRTAG</sequence>
<comment type="caution">
    <text evidence="2">The sequence shown here is derived from an EMBL/GenBank/DDBJ whole genome shotgun (WGS) entry which is preliminary data.</text>
</comment>
<gene>
    <name evidence="2" type="ORF">Ate02nite_13580</name>
</gene>
<feature type="transmembrane region" description="Helical" evidence="1">
    <location>
        <begin position="195"/>
        <end position="214"/>
    </location>
</feature>
<dbReference type="Proteomes" id="UP000623608">
    <property type="component" value="Unassembled WGS sequence"/>
</dbReference>
<dbReference type="RefSeq" id="WP_203800666.1">
    <property type="nucleotide sequence ID" value="NZ_BOMY01000009.1"/>
</dbReference>
<evidence type="ECO:0000256" key="1">
    <source>
        <dbReference type="SAM" id="Phobius"/>
    </source>
</evidence>
<feature type="transmembrane region" description="Helical" evidence="1">
    <location>
        <begin position="55"/>
        <end position="73"/>
    </location>
</feature>
<feature type="transmembrane region" description="Helical" evidence="1">
    <location>
        <begin position="12"/>
        <end position="35"/>
    </location>
</feature>
<keyword evidence="1" id="KW-0472">Membrane</keyword>
<dbReference type="EMBL" id="BOMY01000009">
    <property type="protein sequence ID" value="GIF18628.1"/>
    <property type="molecule type" value="Genomic_DNA"/>
</dbReference>
<evidence type="ECO:0000313" key="2">
    <source>
        <dbReference type="EMBL" id="GIF18628.1"/>
    </source>
</evidence>
<feature type="transmembrane region" description="Helical" evidence="1">
    <location>
        <begin position="82"/>
        <end position="103"/>
    </location>
</feature>
<feature type="transmembrane region" description="Helical" evidence="1">
    <location>
        <begin position="137"/>
        <end position="156"/>
    </location>
</feature>
<organism evidence="2 3">
    <name type="scientific">Paractinoplanes tereljensis</name>
    <dbReference type="NCBI Taxonomy" id="571912"/>
    <lineage>
        <taxon>Bacteria</taxon>
        <taxon>Bacillati</taxon>
        <taxon>Actinomycetota</taxon>
        <taxon>Actinomycetes</taxon>
        <taxon>Micromonosporales</taxon>
        <taxon>Micromonosporaceae</taxon>
        <taxon>Paractinoplanes</taxon>
    </lineage>
</organism>
<name>A0A919NI52_9ACTN</name>
<protein>
    <submittedName>
        <fullName evidence="2">Uncharacterized protein</fullName>
    </submittedName>
</protein>
<keyword evidence="1" id="KW-1133">Transmembrane helix</keyword>
<evidence type="ECO:0000313" key="3">
    <source>
        <dbReference type="Proteomes" id="UP000623608"/>
    </source>
</evidence>
<feature type="transmembrane region" description="Helical" evidence="1">
    <location>
        <begin position="161"/>
        <end position="183"/>
    </location>
</feature>
<dbReference type="AlphaFoldDB" id="A0A919NI52"/>
<reference evidence="2" key="1">
    <citation type="submission" date="2021-01" db="EMBL/GenBank/DDBJ databases">
        <title>Whole genome shotgun sequence of Actinoplanes tereljensis NBRC 105297.</title>
        <authorList>
            <person name="Komaki H."/>
            <person name="Tamura T."/>
        </authorList>
    </citation>
    <scope>NUCLEOTIDE SEQUENCE</scope>
    <source>
        <strain evidence="2">NBRC 105297</strain>
    </source>
</reference>
<proteinExistence type="predicted"/>
<keyword evidence="3" id="KW-1185">Reference proteome</keyword>
<accession>A0A919NI52</accession>